<keyword evidence="1" id="KW-0328">Glycosyltransferase</keyword>
<dbReference type="EMBL" id="CP041676">
    <property type="protein sequence ID" value="QDR72385.1"/>
    <property type="molecule type" value="Genomic_DNA"/>
</dbReference>
<dbReference type="SUPFAM" id="SSF53448">
    <property type="entry name" value="Nucleotide-diphospho-sugar transferases"/>
    <property type="match status" value="1"/>
</dbReference>
<gene>
    <name evidence="4" type="ORF">FOD75_04380</name>
</gene>
<evidence type="ECO:0000313" key="5">
    <source>
        <dbReference type="Proteomes" id="UP000316394"/>
    </source>
</evidence>
<name>A0A517D4V4_LIMRT</name>
<dbReference type="Pfam" id="PF00535">
    <property type="entry name" value="Glycos_transf_2"/>
    <property type="match status" value="1"/>
</dbReference>
<dbReference type="RefSeq" id="WP_144226860.1">
    <property type="nucleotide sequence ID" value="NZ_CP041676.1"/>
</dbReference>
<evidence type="ECO:0000256" key="1">
    <source>
        <dbReference type="ARBA" id="ARBA00022676"/>
    </source>
</evidence>
<sequence length="319" mass="37804">MSNKIVLSIIIPVYNVEMYLRQCLETILRHNSEIQYILVNDGSTDDSLVIAEEFRKKYKNLSIINQENKGLSAARNSGIKNAVGDWLYFVDSDDYVDNKFIENIFNFVKENDMYDLISLPVIKVSNYKQKIIQNSNLTLNRDEYTKLLVLGKRQFGVWSCIFRKGIILKYNILFEEGKLFEDQYFVPVYLKYVDIVYHLNNRSVGFYYYRFRDSSITHSKISREKIVQKLKAEFFRDDYLSCLTNNTNIKRLINTNKLTLLYRAYINFIKIDNISEAKEIKKKYFQILINEQLAFRWKETVKTILMFCPISILKKNLGD</sequence>
<proteinExistence type="predicted"/>
<dbReference type="InterPro" id="IPR001173">
    <property type="entry name" value="Glyco_trans_2-like"/>
</dbReference>
<dbReference type="CDD" id="cd00761">
    <property type="entry name" value="Glyco_tranf_GTA_type"/>
    <property type="match status" value="1"/>
</dbReference>
<evidence type="ECO:0000256" key="2">
    <source>
        <dbReference type="ARBA" id="ARBA00022679"/>
    </source>
</evidence>
<dbReference type="AlphaFoldDB" id="A0A517D4V4"/>
<dbReference type="GO" id="GO:0016757">
    <property type="term" value="F:glycosyltransferase activity"/>
    <property type="evidence" value="ECO:0007669"/>
    <property type="project" value="UniProtKB-KW"/>
</dbReference>
<feature type="domain" description="Glycosyltransferase 2-like" evidence="3">
    <location>
        <begin position="8"/>
        <end position="134"/>
    </location>
</feature>
<dbReference type="PANTHER" id="PTHR22916">
    <property type="entry name" value="GLYCOSYLTRANSFERASE"/>
    <property type="match status" value="1"/>
</dbReference>
<protein>
    <submittedName>
        <fullName evidence="4">Glycosyltransferase</fullName>
    </submittedName>
</protein>
<dbReference type="PANTHER" id="PTHR22916:SF51">
    <property type="entry name" value="GLYCOSYLTRANSFERASE EPSH-RELATED"/>
    <property type="match status" value="1"/>
</dbReference>
<keyword evidence="2 4" id="KW-0808">Transferase</keyword>
<accession>A0A517D4V4</accession>
<reference evidence="4 5" key="1">
    <citation type="submission" date="2019-07" db="EMBL/GenBank/DDBJ databases">
        <title>Gastrointestinal microbiota of Peromyscus leucopus, the white-footed mouse.</title>
        <authorList>
            <person name="Milovic A."/>
            <person name="Bassam K."/>
            <person name="Barbour A.G."/>
        </authorList>
    </citation>
    <scope>NUCLEOTIDE SEQUENCE [LARGE SCALE GENOMIC DNA]</scope>
    <source>
        <strain evidence="4 5">LL7</strain>
    </source>
</reference>
<organism evidence="4 5">
    <name type="scientific">Limosilactobacillus reuteri</name>
    <name type="common">Lactobacillus reuteri</name>
    <dbReference type="NCBI Taxonomy" id="1598"/>
    <lineage>
        <taxon>Bacteria</taxon>
        <taxon>Bacillati</taxon>
        <taxon>Bacillota</taxon>
        <taxon>Bacilli</taxon>
        <taxon>Lactobacillales</taxon>
        <taxon>Lactobacillaceae</taxon>
        <taxon>Limosilactobacillus</taxon>
    </lineage>
</organism>
<evidence type="ECO:0000259" key="3">
    <source>
        <dbReference type="Pfam" id="PF00535"/>
    </source>
</evidence>
<dbReference type="InterPro" id="IPR029044">
    <property type="entry name" value="Nucleotide-diphossugar_trans"/>
</dbReference>
<evidence type="ECO:0000313" key="4">
    <source>
        <dbReference type="EMBL" id="QDR72385.1"/>
    </source>
</evidence>
<dbReference type="Proteomes" id="UP000316394">
    <property type="component" value="Chromosome"/>
</dbReference>
<dbReference type="Gene3D" id="3.90.550.10">
    <property type="entry name" value="Spore Coat Polysaccharide Biosynthesis Protein SpsA, Chain A"/>
    <property type="match status" value="1"/>
</dbReference>